<reference evidence="1" key="1">
    <citation type="submission" date="2022-04" db="EMBL/GenBank/DDBJ databases">
        <title>Genome of the entomopathogenic fungus Entomophthora muscae.</title>
        <authorList>
            <person name="Elya C."/>
            <person name="Lovett B.R."/>
            <person name="Lee E."/>
            <person name="Macias A.M."/>
            <person name="Hajek A.E."/>
            <person name="De Bivort B.L."/>
            <person name="Kasson M.T."/>
            <person name="De Fine Licht H.H."/>
            <person name="Stajich J.E."/>
        </authorList>
    </citation>
    <scope>NUCLEOTIDE SEQUENCE</scope>
    <source>
        <strain evidence="1">Berkeley</strain>
    </source>
</reference>
<organism evidence="1 2">
    <name type="scientific">Entomophthora muscae</name>
    <dbReference type="NCBI Taxonomy" id="34485"/>
    <lineage>
        <taxon>Eukaryota</taxon>
        <taxon>Fungi</taxon>
        <taxon>Fungi incertae sedis</taxon>
        <taxon>Zoopagomycota</taxon>
        <taxon>Entomophthoromycotina</taxon>
        <taxon>Entomophthoromycetes</taxon>
        <taxon>Entomophthorales</taxon>
        <taxon>Entomophthoraceae</taxon>
        <taxon>Entomophthora</taxon>
    </lineage>
</organism>
<evidence type="ECO:0000313" key="1">
    <source>
        <dbReference type="EMBL" id="KAJ9072488.1"/>
    </source>
</evidence>
<keyword evidence="2" id="KW-1185">Reference proteome</keyword>
<proteinExistence type="predicted"/>
<evidence type="ECO:0000313" key="2">
    <source>
        <dbReference type="Proteomes" id="UP001165960"/>
    </source>
</evidence>
<dbReference type="EMBL" id="QTSX02003002">
    <property type="protein sequence ID" value="KAJ9072488.1"/>
    <property type="molecule type" value="Genomic_DNA"/>
</dbReference>
<comment type="caution">
    <text evidence="1">The sequence shown here is derived from an EMBL/GenBank/DDBJ whole genome shotgun (WGS) entry which is preliminary data.</text>
</comment>
<protein>
    <submittedName>
        <fullName evidence="1">Uncharacterized protein</fullName>
    </submittedName>
</protein>
<accession>A0ACC2TCS5</accession>
<name>A0ACC2TCS5_9FUNG</name>
<sequence>MFSRFNLNSILFIFKPTESCVNHLFHEASLTHPGMACVVIGSYYVPLKARHIWHFSESKCGIFTSRTAICATKHINGWVYNRGEDTPDSLKYDERDFSKIGHLLHLKSSCSAQRSCTASTTNQSHY</sequence>
<gene>
    <name evidence="1" type="ORF">DSO57_1027028</name>
</gene>
<dbReference type="Proteomes" id="UP001165960">
    <property type="component" value="Unassembled WGS sequence"/>
</dbReference>